<proteinExistence type="predicted"/>
<sequence>MTAPALAYCDDPRARAALDQCQYLNFIITVRLQTFSDPGREGRAHNDLHPVTPTRDPLKSPILRLLSYKLLIARAADRAAPSLSVFKSGDELAGFNLHSDHHHPRSNYFDIMEETSRKRARLEQEMSDNETSLTDAAIATVPTVTIPPTRDAEYWFEDGNIILVAQHVSFKVYKGLLAEHSAVFRSMFLVAQGSQASTDLSTDGCPVVTLDDSPKDLRQFFRLIYPMSTNFKLNRGDIDIDLLSAVIRLDHKYELASLYAEAMNHLTTYYTMDFNAWISGENAKKWKPEPIHAIGAIALARLTNTLSILPTAFYELCALGPSALLRGYTSSSGTVHRLPQERP</sequence>
<dbReference type="Proteomes" id="UP001144978">
    <property type="component" value="Unassembled WGS sequence"/>
</dbReference>
<protein>
    <submittedName>
        <fullName evidence="1">Uncharacterized protein</fullName>
    </submittedName>
</protein>
<evidence type="ECO:0000313" key="2">
    <source>
        <dbReference type="Proteomes" id="UP001144978"/>
    </source>
</evidence>
<keyword evidence="2" id="KW-1185">Reference proteome</keyword>
<reference evidence="1" key="1">
    <citation type="submission" date="2022-08" db="EMBL/GenBank/DDBJ databases">
        <title>Genome Sequence of Pycnoporus sanguineus.</title>
        <authorList>
            <person name="Buettner E."/>
        </authorList>
    </citation>
    <scope>NUCLEOTIDE SEQUENCE</scope>
    <source>
        <strain evidence="1">CG-C14</strain>
    </source>
</reference>
<accession>A0ACC1Q6X9</accession>
<organism evidence="1 2">
    <name type="scientific">Trametes sanguinea</name>
    <dbReference type="NCBI Taxonomy" id="158606"/>
    <lineage>
        <taxon>Eukaryota</taxon>
        <taxon>Fungi</taxon>
        <taxon>Dikarya</taxon>
        <taxon>Basidiomycota</taxon>
        <taxon>Agaricomycotina</taxon>
        <taxon>Agaricomycetes</taxon>
        <taxon>Polyporales</taxon>
        <taxon>Polyporaceae</taxon>
        <taxon>Trametes</taxon>
    </lineage>
</organism>
<evidence type="ECO:0000313" key="1">
    <source>
        <dbReference type="EMBL" id="KAJ3012432.1"/>
    </source>
</evidence>
<comment type="caution">
    <text evidence="1">The sequence shown here is derived from an EMBL/GenBank/DDBJ whole genome shotgun (WGS) entry which is preliminary data.</text>
</comment>
<gene>
    <name evidence="1" type="ORF">NUW54_g1868</name>
</gene>
<dbReference type="EMBL" id="JANSHE010000328">
    <property type="protein sequence ID" value="KAJ3012432.1"/>
    <property type="molecule type" value="Genomic_DNA"/>
</dbReference>
<name>A0ACC1Q6X9_9APHY</name>